<sequence>MSKVCPVAERMRWLLLTGEGADVRFLVGDEKEEFSAHKAILLASSDVFKAMFRFDEQNAMKEANPTPPGAKRAKKPKIVIVTGGRASSGVMLAGDGVVIPDVTVEAFKAMLEFIYTDDLSGLNGDNLFDVLYAAKKYQINLLIDACADFPVSNVQNIFTAFLRARFFGEEAFACRCLDNINFNNDLTMQQFLKANNQLLCEILDNLPQKPSGEIAIWNAALRWSDEQCAKNGKECTGENRREMLGPALYKIRFPLISLNDFSNRIVPSDVLTKDEMLSVFMSYSRTAAAVHATAGPSLLPAPYPLHFPTDQRMAVQNFSSAAQQKGRLTLKIGKFSDFSRGGESAATGRHSDAVNIRGFSFKFMANIYTMRADKSKKCLGFFIECNKNEPNWCCTCSATMQIVVQKKCKYYSSYIKQFADNNFSAENNKLGTVEFISIEQLMNPDNGWYNEKDDSVILVAELSPYAPAYPSSLSPQKRL</sequence>
<feature type="domain" description="BTB" evidence="1">
    <location>
        <begin position="21"/>
        <end position="120"/>
    </location>
</feature>
<dbReference type="SMART" id="SM00225">
    <property type="entry name" value="BTB"/>
    <property type="match status" value="1"/>
</dbReference>
<dbReference type="SUPFAM" id="SSF49599">
    <property type="entry name" value="TRAF domain-like"/>
    <property type="match status" value="1"/>
</dbReference>
<evidence type="ECO:0000313" key="4">
    <source>
        <dbReference type="Proteomes" id="UP001620645"/>
    </source>
</evidence>
<dbReference type="AlphaFoldDB" id="A0ABD2J4X7"/>
<dbReference type="Gene3D" id="3.30.710.10">
    <property type="entry name" value="Potassium Channel Kv1.1, Chain A"/>
    <property type="match status" value="1"/>
</dbReference>
<dbReference type="Proteomes" id="UP001620645">
    <property type="component" value="Unassembled WGS sequence"/>
</dbReference>
<evidence type="ECO:0000259" key="1">
    <source>
        <dbReference type="PROSITE" id="PS50097"/>
    </source>
</evidence>
<dbReference type="Gene3D" id="1.25.40.420">
    <property type="match status" value="1"/>
</dbReference>
<dbReference type="SUPFAM" id="SSF54695">
    <property type="entry name" value="POZ domain"/>
    <property type="match status" value="1"/>
</dbReference>
<dbReference type="PROSITE" id="PS50097">
    <property type="entry name" value="BTB"/>
    <property type="match status" value="1"/>
</dbReference>
<dbReference type="InterPro" id="IPR002083">
    <property type="entry name" value="MATH/TRAF_dom"/>
</dbReference>
<gene>
    <name evidence="3" type="ORF">niasHS_009641</name>
</gene>
<protein>
    <recommendedName>
        <fullName evidence="5">BTB domain-containing protein</fullName>
    </recommendedName>
</protein>
<dbReference type="InterPro" id="IPR008974">
    <property type="entry name" value="TRAF-like"/>
</dbReference>
<dbReference type="PANTHER" id="PTHR45774:SF3">
    <property type="entry name" value="BTB (POZ) DOMAIN-CONTAINING 2B-RELATED"/>
    <property type="match status" value="1"/>
</dbReference>
<reference evidence="3 4" key="1">
    <citation type="submission" date="2024-10" db="EMBL/GenBank/DDBJ databases">
        <authorList>
            <person name="Kim D."/>
        </authorList>
    </citation>
    <scope>NUCLEOTIDE SEQUENCE [LARGE SCALE GENOMIC DNA]</scope>
    <source>
        <strain evidence="3">Taebaek</strain>
    </source>
</reference>
<dbReference type="InterPro" id="IPR011333">
    <property type="entry name" value="SKP1/BTB/POZ_sf"/>
</dbReference>
<dbReference type="PANTHER" id="PTHR45774">
    <property type="entry name" value="BTB/POZ DOMAIN-CONTAINING"/>
    <property type="match status" value="1"/>
</dbReference>
<evidence type="ECO:0000313" key="3">
    <source>
        <dbReference type="EMBL" id="KAL3085700.1"/>
    </source>
</evidence>
<organism evidence="3 4">
    <name type="scientific">Heterodera schachtii</name>
    <name type="common">Sugarbeet cyst nematode worm</name>
    <name type="synonym">Tylenchus schachtii</name>
    <dbReference type="NCBI Taxonomy" id="97005"/>
    <lineage>
        <taxon>Eukaryota</taxon>
        <taxon>Metazoa</taxon>
        <taxon>Ecdysozoa</taxon>
        <taxon>Nematoda</taxon>
        <taxon>Chromadorea</taxon>
        <taxon>Rhabditida</taxon>
        <taxon>Tylenchina</taxon>
        <taxon>Tylenchomorpha</taxon>
        <taxon>Tylenchoidea</taxon>
        <taxon>Heteroderidae</taxon>
        <taxon>Heteroderinae</taxon>
        <taxon>Heterodera</taxon>
    </lineage>
</organism>
<evidence type="ECO:0008006" key="5">
    <source>
        <dbReference type="Google" id="ProtNLM"/>
    </source>
</evidence>
<dbReference type="PROSITE" id="PS50144">
    <property type="entry name" value="MATH"/>
    <property type="match status" value="1"/>
</dbReference>
<proteinExistence type="predicted"/>
<dbReference type="EMBL" id="JBICCN010000222">
    <property type="protein sequence ID" value="KAL3085700.1"/>
    <property type="molecule type" value="Genomic_DNA"/>
</dbReference>
<dbReference type="Pfam" id="PF22486">
    <property type="entry name" value="MATH_2"/>
    <property type="match status" value="1"/>
</dbReference>
<evidence type="ECO:0000259" key="2">
    <source>
        <dbReference type="PROSITE" id="PS50144"/>
    </source>
</evidence>
<feature type="domain" description="MATH" evidence="2">
    <location>
        <begin position="325"/>
        <end position="462"/>
    </location>
</feature>
<accession>A0ABD2J4X7</accession>
<dbReference type="InterPro" id="IPR000210">
    <property type="entry name" value="BTB/POZ_dom"/>
</dbReference>
<keyword evidence="4" id="KW-1185">Reference proteome</keyword>
<comment type="caution">
    <text evidence="3">The sequence shown here is derived from an EMBL/GenBank/DDBJ whole genome shotgun (WGS) entry which is preliminary data.</text>
</comment>
<dbReference type="Pfam" id="PF00651">
    <property type="entry name" value="BTB"/>
    <property type="match status" value="2"/>
</dbReference>
<dbReference type="CDD" id="cd00121">
    <property type="entry name" value="MATH"/>
    <property type="match status" value="1"/>
</dbReference>
<dbReference type="Gene3D" id="2.60.210.10">
    <property type="entry name" value="Apoptosis, Tumor Necrosis Factor Receptor Associated Protein 2, Chain A"/>
    <property type="match status" value="1"/>
</dbReference>
<name>A0ABD2J4X7_HETSC</name>